<proteinExistence type="predicted"/>
<evidence type="ECO:0008006" key="4">
    <source>
        <dbReference type="Google" id="ProtNLM"/>
    </source>
</evidence>
<gene>
    <name evidence="2" type="ORF">J2S19_000288</name>
</gene>
<sequence length="156" mass="17470">MKKAHFLSFVLIICYLVGCSHNDETSKQQQLTFTGESESWNVTGYEVAITADSFKAGNGTLTMKTGNEHLADFFQYKIYANLNGEDTLINSSSFSGEADINIAEKTIGSTNGGAYLDENGKPITFDDMRDFYLIVEWQDKGKRDVVKERIDLINNE</sequence>
<evidence type="ECO:0000256" key="1">
    <source>
        <dbReference type="SAM" id="SignalP"/>
    </source>
</evidence>
<accession>A0ABT9ZBR0</accession>
<dbReference type="Proteomes" id="UP001234495">
    <property type="component" value="Unassembled WGS sequence"/>
</dbReference>
<keyword evidence="1" id="KW-0732">Signal</keyword>
<evidence type="ECO:0000313" key="2">
    <source>
        <dbReference type="EMBL" id="MDQ0229038.1"/>
    </source>
</evidence>
<protein>
    <recommendedName>
        <fullName evidence="4">Lipoprotein</fullName>
    </recommendedName>
</protein>
<name>A0ABT9ZBR0_9BACI</name>
<keyword evidence="3" id="KW-1185">Reference proteome</keyword>
<reference evidence="2 3" key="1">
    <citation type="submission" date="2023-07" db="EMBL/GenBank/DDBJ databases">
        <title>Genomic Encyclopedia of Type Strains, Phase IV (KMG-IV): sequencing the most valuable type-strain genomes for metagenomic binning, comparative biology and taxonomic classification.</title>
        <authorList>
            <person name="Goeker M."/>
        </authorList>
    </citation>
    <scope>NUCLEOTIDE SEQUENCE [LARGE SCALE GENOMIC DNA]</scope>
    <source>
        <strain evidence="2 3">DSM 29005</strain>
    </source>
</reference>
<feature type="chain" id="PRO_5046706396" description="Lipoprotein" evidence="1">
    <location>
        <begin position="23"/>
        <end position="156"/>
    </location>
</feature>
<comment type="caution">
    <text evidence="2">The sequence shown here is derived from an EMBL/GenBank/DDBJ whole genome shotgun (WGS) entry which is preliminary data.</text>
</comment>
<feature type="signal peptide" evidence="1">
    <location>
        <begin position="1"/>
        <end position="22"/>
    </location>
</feature>
<organism evidence="2 3">
    <name type="scientific">Metabacillus malikii</name>
    <dbReference type="NCBI Taxonomy" id="1504265"/>
    <lineage>
        <taxon>Bacteria</taxon>
        <taxon>Bacillati</taxon>
        <taxon>Bacillota</taxon>
        <taxon>Bacilli</taxon>
        <taxon>Bacillales</taxon>
        <taxon>Bacillaceae</taxon>
        <taxon>Metabacillus</taxon>
    </lineage>
</organism>
<dbReference type="EMBL" id="JAUSUD010000001">
    <property type="protein sequence ID" value="MDQ0229038.1"/>
    <property type="molecule type" value="Genomic_DNA"/>
</dbReference>
<evidence type="ECO:0000313" key="3">
    <source>
        <dbReference type="Proteomes" id="UP001234495"/>
    </source>
</evidence>